<reference evidence="1 2" key="1">
    <citation type="submission" date="2014-09" db="EMBL/GenBank/DDBJ databases">
        <authorList>
            <person name="Chan K.-G."/>
        </authorList>
    </citation>
    <scope>NUCLEOTIDE SEQUENCE [LARGE SCALE GENOMIC DNA]</scope>
    <source>
        <strain evidence="1 2">ND04</strain>
    </source>
</reference>
<dbReference type="RefSeq" id="WP_038648422.1">
    <property type="nucleotide sequence ID" value="NZ_CP009454.1"/>
</dbReference>
<sequence length="79" mass="9089">MKTQLEIVNEAIARLEKMSREEFVQTLVSVGLADEESHHHEIFSHSIFVHDLVEIEAVRPVQRLNLIRDESTTALSFAF</sequence>
<organism evidence="1 2">
    <name type="scientific">Pantoea rwandensis</name>
    <dbReference type="NCBI Taxonomy" id="1076550"/>
    <lineage>
        <taxon>Bacteria</taxon>
        <taxon>Pseudomonadati</taxon>
        <taxon>Pseudomonadota</taxon>
        <taxon>Gammaproteobacteria</taxon>
        <taxon>Enterobacterales</taxon>
        <taxon>Erwiniaceae</taxon>
        <taxon>Pantoea</taxon>
    </lineage>
</organism>
<name>A0ABM5RM59_9GAMM</name>
<gene>
    <name evidence="1" type="ORF">LH22_17140</name>
</gene>
<dbReference type="EMBL" id="CP009454">
    <property type="protein sequence ID" value="AIR87099.1"/>
    <property type="molecule type" value="Genomic_DNA"/>
</dbReference>
<proteinExistence type="predicted"/>
<protein>
    <submittedName>
        <fullName evidence="1">Uncharacterized protein</fullName>
    </submittedName>
</protein>
<accession>A0ABM5RM59</accession>
<dbReference type="Proteomes" id="UP000029495">
    <property type="component" value="Chromosome"/>
</dbReference>
<keyword evidence="2" id="KW-1185">Reference proteome</keyword>
<evidence type="ECO:0000313" key="2">
    <source>
        <dbReference type="Proteomes" id="UP000029495"/>
    </source>
</evidence>
<evidence type="ECO:0000313" key="1">
    <source>
        <dbReference type="EMBL" id="AIR87099.1"/>
    </source>
</evidence>